<dbReference type="CDD" id="cd20552">
    <property type="entry name" value="CYCLIN_TFIIB_rpt2"/>
    <property type="match status" value="1"/>
</dbReference>
<evidence type="ECO:0000256" key="9">
    <source>
        <dbReference type="ARBA" id="ARBA00023163"/>
    </source>
</evidence>
<dbReference type="SUPFAM" id="SSF57783">
    <property type="entry name" value="Zinc beta-ribbon"/>
    <property type="match status" value="1"/>
</dbReference>
<evidence type="ECO:0000259" key="14">
    <source>
        <dbReference type="PROSITE" id="PS51134"/>
    </source>
</evidence>
<evidence type="ECO:0000256" key="3">
    <source>
        <dbReference type="ARBA" id="ARBA00013932"/>
    </source>
</evidence>
<dbReference type="AlphaFoldDB" id="A0A2N5U2W7"/>
<comment type="similarity">
    <text evidence="2">Belongs to the TFIIB family.</text>
</comment>
<name>A0A2N5U2W7_9BASI</name>
<dbReference type="GO" id="GO:0008270">
    <property type="term" value="F:zinc ion binding"/>
    <property type="evidence" value="ECO:0007669"/>
    <property type="project" value="UniProtKB-KW"/>
</dbReference>
<dbReference type="InterPro" id="IPR000812">
    <property type="entry name" value="TFIIB"/>
</dbReference>
<reference evidence="15 16" key="1">
    <citation type="submission" date="2017-11" db="EMBL/GenBank/DDBJ databases">
        <title>De novo assembly and phasing of dikaryotic genomes from two isolates of Puccinia coronata f. sp. avenae, the causal agent of oat crown rust.</title>
        <authorList>
            <person name="Miller M.E."/>
            <person name="Zhang Y."/>
            <person name="Omidvar V."/>
            <person name="Sperschneider J."/>
            <person name="Schwessinger B."/>
            <person name="Raley C."/>
            <person name="Palmer J.M."/>
            <person name="Garnica D."/>
            <person name="Upadhyaya N."/>
            <person name="Rathjen J."/>
            <person name="Taylor J.M."/>
            <person name="Park R.F."/>
            <person name="Dodds P.N."/>
            <person name="Hirsch C.D."/>
            <person name="Kianian S.F."/>
            <person name="Figueroa M."/>
        </authorList>
    </citation>
    <scope>NUCLEOTIDE SEQUENCE [LARGE SCALE GENOMIC DNA]</scope>
    <source>
        <strain evidence="15">12SD80</strain>
    </source>
</reference>
<organism evidence="15 16">
    <name type="scientific">Puccinia coronata f. sp. avenae</name>
    <dbReference type="NCBI Taxonomy" id="200324"/>
    <lineage>
        <taxon>Eukaryota</taxon>
        <taxon>Fungi</taxon>
        <taxon>Dikarya</taxon>
        <taxon>Basidiomycota</taxon>
        <taxon>Pucciniomycotina</taxon>
        <taxon>Pucciniomycetes</taxon>
        <taxon>Pucciniales</taxon>
        <taxon>Pucciniaceae</taxon>
        <taxon>Puccinia</taxon>
    </lineage>
</organism>
<keyword evidence="10" id="KW-0539">Nucleus</keyword>
<proteinExistence type="inferred from homology"/>
<dbReference type="GO" id="GO:0070897">
    <property type="term" value="P:transcription preinitiation complex assembly"/>
    <property type="evidence" value="ECO:0007669"/>
    <property type="project" value="InterPro"/>
</dbReference>
<dbReference type="PANTHER" id="PTHR11618">
    <property type="entry name" value="TRANSCRIPTION INITIATION FACTOR IIB-RELATED"/>
    <property type="match status" value="1"/>
</dbReference>
<dbReference type="GO" id="GO:0017025">
    <property type="term" value="F:TBP-class protein binding"/>
    <property type="evidence" value="ECO:0007669"/>
    <property type="project" value="InterPro"/>
</dbReference>
<feature type="region of interest" description="Disordered" evidence="13">
    <location>
        <begin position="32"/>
        <end position="71"/>
    </location>
</feature>
<dbReference type="FunFam" id="1.10.472.10:FF:000008">
    <property type="entry name" value="Transcription initiation factor IIB"/>
    <property type="match status" value="1"/>
</dbReference>
<evidence type="ECO:0000256" key="11">
    <source>
        <dbReference type="ARBA" id="ARBA00031706"/>
    </source>
</evidence>
<dbReference type="SMART" id="SM00385">
    <property type="entry name" value="CYCLIN"/>
    <property type="match status" value="2"/>
</dbReference>
<evidence type="ECO:0000256" key="7">
    <source>
        <dbReference type="ARBA" id="ARBA00022833"/>
    </source>
</evidence>
<dbReference type="Gene3D" id="1.10.472.10">
    <property type="entry name" value="Cyclin-like"/>
    <property type="match status" value="2"/>
</dbReference>
<keyword evidence="4" id="KW-0479">Metal-binding</keyword>
<dbReference type="Pfam" id="PF00382">
    <property type="entry name" value="TFIIB"/>
    <property type="match status" value="2"/>
</dbReference>
<evidence type="ECO:0000256" key="13">
    <source>
        <dbReference type="SAM" id="MobiDB-lite"/>
    </source>
</evidence>
<evidence type="ECO:0000256" key="10">
    <source>
        <dbReference type="ARBA" id="ARBA00023242"/>
    </source>
</evidence>
<dbReference type="PROSITE" id="PS51134">
    <property type="entry name" value="ZF_TFIIB"/>
    <property type="match status" value="1"/>
</dbReference>
<protein>
    <recommendedName>
        <fullName evidence="3">Transcription initiation factor IIB</fullName>
    </recommendedName>
    <alternativeName>
        <fullName evidence="11">General transcription factor TFIIB</fullName>
    </alternativeName>
</protein>
<sequence>MDILMQGQLPHGAPGVRAARGMERCEPLCEPPNYSHNEQLPTSSHISPHPTPSIPSMATTAFPSRRPQAPKEAAFRQDLNVRLICPDCKCARLVEEFSSGDLVCGSCGLVVGDRIVDTRSEWRTFAGDEGDDPSRVGGPSNPLLNGVETFETIISFKDGNTGVARDLNRAASRAAVKSGEKSVAAAFLSIQDMCDTISLPRTVTDIAKQLYRRADEEKLLRGKQVDAIIAACIFIACRQSKVGRSFKEIVALTRVPKKQIGQCFKALSAAFETSAVGGGGALNTTTGETSGAGAEDLMARFCSHLGLPFYVQSGAKRIAILQRDIGILAGRSPISVASACIYFATHLYGCPKSAKDIAGVAGVSEVTIKIAYRLLYPQKEEIAGPEAAANEAASLDRLPPP</sequence>
<dbReference type="Proteomes" id="UP000235392">
    <property type="component" value="Unassembled WGS sequence"/>
</dbReference>
<dbReference type="PRINTS" id="PR00685">
    <property type="entry name" value="TIFACTORIIB"/>
</dbReference>
<dbReference type="GO" id="GO:0016251">
    <property type="term" value="F:RNA polymerase II general transcription initiation factor activity"/>
    <property type="evidence" value="ECO:0007669"/>
    <property type="project" value="TreeGrafter"/>
</dbReference>
<keyword evidence="7" id="KW-0862">Zinc</keyword>
<dbReference type="Pfam" id="PF08271">
    <property type="entry name" value="Zn_Ribbon_TF"/>
    <property type="match status" value="1"/>
</dbReference>
<evidence type="ECO:0000313" key="16">
    <source>
        <dbReference type="Proteomes" id="UP000235392"/>
    </source>
</evidence>
<keyword evidence="8" id="KW-0805">Transcription regulation</keyword>
<evidence type="ECO:0000256" key="12">
    <source>
        <dbReference type="PROSITE-ProRule" id="PRU00469"/>
    </source>
</evidence>
<dbReference type="InterPro" id="IPR023486">
    <property type="entry name" value="TFIIB_CS"/>
</dbReference>
<dbReference type="GO" id="GO:0005634">
    <property type="term" value="C:nucleus"/>
    <property type="evidence" value="ECO:0007669"/>
    <property type="project" value="UniProtKB-SubCell"/>
</dbReference>
<comment type="caution">
    <text evidence="15">The sequence shown here is derived from an EMBL/GenBank/DDBJ whole genome shotgun (WGS) entry which is preliminary data.</text>
</comment>
<feature type="domain" description="TFIIB-type" evidence="14">
    <location>
        <begin position="81"/>
        <end position="112"/>
    </location>
</feature>
<evidence type="ECO:0000256" key="6">
    <source>
        <dbReference type="ARBA" id="ARBA00022771"/>
    </source>
</evidence>
<dbReference type="InterPro" id="IPR013137">
    <property type="entry name" value="Znf_TFIIB"/>
</dbReference>
<evidence type="ECO:0000256" key="1">
    <source>
        <dbReference type="ARBA" id="ARBA00004123"/>
    </source>
</evidence>
<dbReference type="Gene3D" id="2.20.25.10">
    <property type="match status" value="1"/>
</dbReference>
<gene>
    <name evidence="15" type="ORF">PCASD_16982</name>
</gene>
<keyword evidence="9" id="KW-0804">Transcription</keyword>
<dbReference type="FunFam" id="2.20.25.10:FF:000036">
    <property type="entry name" value="Transcription initiation factor IIB"/>
    <property type="match status" value="1"/>
</dbReference>
<dbReference type="EMBL" id="PGCI01000252">
    <property type="protein sequence ID" value="PLW32086.1"/>
    <property type="molecule type" value="Genomic_DNA"/>
</dbReference>
<dbReference type="GO" id="GO:0097550">
    <property type="term" value="C:transcription preinitiation complex"/>
    <property type="evidence" value="ECO:0007669"/>
    <property type="project" value="TreeGrafter"/>
</dbReference>
<accession>A0A2N5U2W7</accession>
<evidence type="ECO:0000256" key="8">
    <source>
        <dbReference type="ARBA" id="ARBA00023015"/>
    </source>
</evidence>
<comment type="subcellular location">
    <subcellularLocation>
        <location evidence="1">Nucleus</location>
    </subcellularLocation>
</comment>
<dbReference type="GO" id="GO:0006367">
    <property type="term" value="P:transcription initiation at RNA polymerase II promoter"/>
    <property type="evidence" value="ECO:0007669"/>
    <property type="project" value="TreeGrafter"/>
</dbReference>
<dbReference type="PANTHER" id="PTHR11618:SF13">
    <property type="entry name" value="TRANSCRIPTION INITIATION FACTOR IIB"/>
    <property type="match status" value="1"/>
</dbReference>
<dbReference type="SUPFAM" id="SSF47954">
    <property type="entry name" value="Cyclin-like"/>
    <property type="match status" value="2"/>
</dbReference>
<dbReference type="PROSITE" id="PS00782">
    <property type="entry name" value="TFIIB"/>
    <property type="match status" value="1"/>
</dbReference>
<keyword evidence="5" id="KW-0677">Repeat</keyword>
<dbReference type="InterPro" id="IPR036915">
    <property type="entry name" value="Cyclin-like_sf"/>
</dbReference>
<evidence type="ECO:0000256" key="5">
    <source>
        <dbReference type="ARBA" id="ARBA00022737"/>
    </source>
</evidence>
<dbReference type="FunFam" id="1.10.472.10:FF:000141">
    <property type="entry name" value="Transcription initiation factor IIB"/>
    <property type="match status" value="1"/>
</dbReference>
<dbReference type="InterPro" id="IPR013763">
    <property type="entry name" value="Cyclin-like_dom"/>
</dbReference>
<evidence type="ECO:0000256" key="2">
    <source>
        <dbReference type="ARBA" id="ARBA00010857"/>
    </source>
</evidence>
<evidence type="ECO:0000313" key="15">
    <source>
        <dbReference type="EMBL" id="PLW32086.1"/>
    </source>
</evidence>
<keyword evidence="6 12" id="KW-0863">Zinc-finger</keyword>
<dbReference type="InterPro" id="IPR013150">
    <property type="entry name" value="TFIIB_cyclin"/>
</dbReference>
<evidence type="ECO:0000256" key="4">
    <source>
        <dbReference type="ARBA" id="ARBA00022723"/>
    </source>
</evidence>